<evidence type="ECO:0000256" key="1">
    <source>
        <dbReference type="ARBA" id="ARBA00004123"/>
    </source>
</evidence>
<dbReference type="PROSITE" id="PS00034">
    <property type="entry name" value="PAIRED_1"/>
    <property type="match status" value="1"/>
</dbReference>
<dbReference type="PRINTS" id="PR00027">
    <property type="entry name" value="PAIREDBOX"/>
</dbReference>
<dbReference type="SMART" id="SM00351">
    <property type="entry name" value="PAX"/>
    <property type="match status" value="1"/>
</dbReference>
<keyword evidence="3" id="KW-0563">Paired box</keyword>
<dbReference type="InterPro" id="IPR001523">
    <property type="entry name" value="Paired_dom"/>
</dbReference>
<dbReference type="InterPro" id="IPR036388">
    <property type="entry name" value="WH-like_DNA-bd_sf"/>
</dbReference>
<evidence type="ECO:0000259" key="9">
    <source>
        <dbReference type="PROSITE" id="PS51057"/>
    </source>
</evidence>
<dbReference type="InterPro" id="IPR043565">
    <property type="entry name" value="PAX_fam"/>
</dbReference>
<keyword evidence="2" id="KW-0217">Developmental protein</keyword>
<keyword evidence="7" id="KW-0539">Nucleus</keyword>
<organism evidence="10">
    <name type="scientific">Scyliorhinus torazame</name>
    <name type="common">Cloudy catshark</name>
    <name type="synonym">Catulus torazame</name>
    <dbReference type="NCBI Taxonomy" id="75743"/>
    <lineage>
        <taxon>Eukaryota</taxon>
        <taxon>Metazoa</taxon>
        <taxon>Chordata</taxon>
        <taxon>Craniata</taxon>
        <taxon>Vertebrata</taxon>
        <taxon>Chondrichthyes</taxon>
        <taxon>Elasmobranchii</taxon>
        <taxon>Galeomorphii</taxon>
        <taxon>Galeoidea</taxon>
        <taxon>Carcharhiniformes</taxon>
        <taxon>Scyliorhinidae</taxon>
        <taxon>Scyliorhinus</taxon>
    </lineage>
</organism>
<keyword evidence="6" id="KW-0804">Transcription</keyword>
<evidence type="ECO:0000256" key="3">
    <source>
        <dbReference type="ARBA" id="ARBA00022724"/>
    </source>
</evidence>
<sequence>MDQTYGEVNQLGGVFVNGRPLPNAIRLRIVELAQLGIRPCDISRQLRVSHGCVSKILARYNETGSILPGAIGGSKPRVTTPTVVKYIREYKQGDPGIFAWEIRDRLLGDAVCDKYNVPSVSSISRILRNKIGNLSHSGHYEASKQLPSQHTLPYNPIYQYSYPNHMSSAAAKMGSATGVPVPGVTGHMGIHRTWPSAHSVSNILGLRSIVEQAAAYGGSEVSAYQTKMEDWSNVNRAAFSSAQSVNGIEKQAIDPDLKYPQPPSALSAASSFVPACAVGPYPSSNQVPGYGVYSGPGAGYVTGHPWQSQGSSLSHSGPGIGMHGGDIHAPMPFKHLAAREVADRKPGNPANKPSESHSNPHGLSIPASST</sequence>
<dbReference type="PROSITE" id="PS51057">
    <property type="entry name" value="PAIRED_2"/>
    <property type="match status" value="1"/>
</dbReference>
<evidence type="ECO:0000256" key="7">
    <source>
        <dbReference type="ARBA" id="ARBA00023242"/>
    </source>
</evidence>
<dbReference type="SUPFAM" id="SSF46689">
    <property type="entry name" value="Homeodomain-like"/>
    <property type="match status" value="1"/>
</dbReference>
<feature type="domain" description="Paired" evidence="9">
    <location>
        <begin position="4"/>
        <end position="130"/>
    </location>
</feature>
<dbReference type="GO" id="GO:0000981">
    <property type="term" value="F:DNA-binding transcription factor activity, RNA polymerase II-specific"/>
    <property type="evidence" value="ECO:0007669"/>
    <property type="project" value="TreeGrafter"/>
</dbReference>
<evidence type="ECO:0000313" key="10">
    <source>
        <dbReference type="EMBL" id="BAM15709.1"/>
    </source>
</evidence>
<evidence type="ECO:0000256" key="2">
    <source>
        <dbReference type="ARBA" id="ARBA00022473"/>
    </source>
</evidence>
<accession>I4DCX8</accession>
<evidence type="ECO:0000256" key="8">
    <source>
        <dbReference type="SAM" id="MobiDB-lite"/>
    </source>
</evidence>
<keyword evidence="5" id="KW-0238">DNA-binding</keyword>
<dbReference type="PANTHER" id="PTHR45636:SF16">
    <property type="entry name" value="PAIRED BOX POX-MESO PROTEIN"/>
    <property type="match status" value="1"/>
</dbReference>
<dbReference type="FunFam" id="1.10.10.10:FF:000003">
    <property type="entry name" value="Paired box protein Pax-6"/>
    <property type="match status" value="1"/>
</dbReference>
<keyword evidence="4" id="KW-0805">Transcription regulation</keyword>
<comment type="subcellular location">
    <subcellularLocation>
        <location evidence="1">Nucleus</location>
    </subcellularLocation>
</comment>
<evidence type="ECO:0000256" key="5">
    <source>
        <dbReference type="ARBA" id="ARBA00023125"/>
    </source>
</evidence>
<dbReference type="Pfam" id="PF00292">
    <property type="entry name" value="PAX"/>
    <property type="match status" value="1"/>
</dbReference>
<dbReference type="FunFam" id="1.10.10.10:FF:000084">
    <property type="entry name" value="paired box protein Pax-9"/>
    <property type="match status" value="1"/>
</dbReference>
<feature type="region of interest" description="Disordered" evidence="8">
    <location>
        <begin position="335"/>
        <end position="370"/>
    </location>
</feature>
<dbReference type="AlphaFoldDB" id="I4DCX8"/>
<protein>
    <submittedName>
        <fullName evidence="10">Paired box gene 1</fullName>
    </submittedName>
</protein>
<dbReference type="CDD" id="cd00131">
    <property type="entry name" value="PAX"/>
    <property type="match status" value="1"/>
</dbReference>
<dbReference type="InterPro" id="IPR009057">
    <property type="entry name" value="Homeodomain-like_sf"/>
</dbReference>
<name>I4DCX8_SCYTO</name>
<dbReference type="EMBL" id="AB647258">
    <property type="protein sequence ID" value="BAM15709.1"/>
    <property type="molecule type" value="mRNA"/>
</dbReference>
<dbReference type="PANTHER" id="PTHR45636">
    <property type="entry name" value="PAIRED BOX PROTEIN PAX-6-RELATED-RELATED"/>
    <property type="match status" value="1"/>
</dbReference>
<dbReference type="GO" id="GO:0005634">
    <property type="term" value="C:nucleus"/>
    <property type="evidence" value="ECO:0007669"/>
    <property type="project" value="UniProtKB-SubCell"/>
</dbReference>
<feature type="compositionally biased region" description="Polar residues" evidence="8">
    <location>
        <begin position="351"/>
        <end position="370"/>
    </location>
</feature>
<proteinExistence type="evidence at transcript level"/>
<gene>
    <name evidence="10" type="primary">pax1</name>
</gene>
<evidence type="ECO:0000256" key="6">
    <source>
        <dbReference type="ARBA" id="ARBA00023163"/>
    </source>
</evidence>
<feature type="compositionally biased region" description="Basic and acidic residues" evidence="8">
    <location>
        <begin position="337"/>
        <end position="346"/>
    </location>
</feature>
<dbReference type="GO" id="GO:0000978">
    <property type="term" value="F:RNA polymerase II cis-regulatory region sequence-specific DNA binding"/>
    <property type="evidence" value="ECO:0007669"/>
    <property type="project" value="TreeGrafter"/>
</dbReference>
<evidence type="ECO:0000256" key="4">
    <source>
        <dbReference type="ARBA" id="ARBA00023015"/>
    </source>
</evidence>
<reference evidence="10" key="1">
    <citation type="journal article" date="2012" name="Evol. Dev.">
        <title>Development of the head and trunk mesoderm in the dogfish, Scyliorhinus torazame: II. Comparison of gene expression between the head mesoderm and somites with reference to the origin of the vertebrate head.</title>
        <authorList>
            <person name="Adachi N."/>
            <person name="Takechi M."/>
            <person name="Hirai T."/>
            <person name="Kuratani S."/>
        </authorList>
    </citation>
    <scope>NUCLEOTIDE SEQUENCE</scope>
    <source>
        <tissue evidence="10">Whole embryo</tissue>
    </source>
</reference>
<dbReference type="Gene3D" id="1.10.10.10">
    <property type="entry name" value="Winged helix-like DNA-binding domain superfamily/Winged helix DNA-binding domain"/>
    <property type="match status" value="2"/>
</dbReference>
<dbReference type="InterPro" id="IPR043182">
    <property type="entry name" value="PAIRED_DNA-bd_dom"/>
</dbReference>